<feature type="compositionally biased region" description="Basic and acidic residues" evidence="1">
    <location>
        <begin position="589"/>
        <end position="599"/>
    </location>
</feature>
<feature type="region of interest" description="Disordered" evidence="1">
    <location>
        <begin position="23"/>
        <end position="88"/>
    </location>
</feature>
<sequence>MREEVMAARFVELKIMDDVKEATRRRLEEEHSEQCSDGEWESSPLSGTSEYRMRSKSSKSGDTREGTPASKKRVAVGPPSMEAVPSDADPLFQELLSFTVEGSDDAAAPPRSAAAPAAAEELSSVVADREALRKQAEQSNSQMVALRQSLFDVAEELAETKTQLQERALDAASAASPPSPAHRRSSLIAAGAPTPAAANSRRRVSTGSISAQALEHGAEAARPARAAAQAAVPLASPRLPYTPIAALLGSEVSSEESTTAPGRSGPPPSEPPASKSSPAPAGGEAGEPRTVRGSSASALIGPSSPSARIGRIVQSPPPTDLLYSNMAADASANDYPSQPDNHTTPTTTATAHNLSNTWDTTAGAGDQFHPGSRASHDSTNRRVGAVEAPQSPAAHTAPRQSRRRASETGPRGGAARERGVRAGGAGLSGGASSRQRSSMIEGSRTRAQSEPPLQDFCYAVLGSPMAPKQPHHSDPPLHSHATPLPIGSHASPAPTATGASERRTAELYEPAPESPSGASSGESSGSARRIPTKRRAVASPPPIPRILLEAAAEGEPAARGSPERQEAGPHQPGSPSVAGGTDALLQQLADEHTSGDAKSKKLAPKSRRASEKRRVSFATPEGDAAASSEAAGIPSIRTSDPHRGSPVCEQEPMYAESPMSNVSDTIPPPDGEMAELTPEPVTEVDFRTSAAAASTAEAAPPQPQVIDGSASSTAEGTRHIIDGGADEVGGVSSVAVEDEKEQIIEKKRKNSAPGASPEALLSASLISREIRTSKIAQRQDPGGKQATMGIGASPYLQVGTTRKMDMAKLLEAMDDDQDDDSDSDFD</sequence>
<gene>
    <name evidence="2" type="ORF">CYMTET_27127</name>
</gene>
<feature type="compositionally biased region" description="Low complexity" evidence="1">
    <location>
        <begin position="189"/>
        <end position="198"/>
    </location>
</feature>
<feature type="region of interest" description="Disordered" evidence="1">
    <location>
        <begin position="250"/>
        <end position="731"/>
    </location>
</feature>
<feature type="compositionally biased region" description="Low complexity" evidence="1">
    <location>
        <begin position="272"/>
        <end position="282"/>
    </location>
</feature>
<dbReference type="AlphaFoldDB" id="A0AAE0KXJ8"/>
<feature type="region of interest" description="Disordered" evidence="1">
    <location>
        <begin position="164"/>
        <end position="235"/>
    </location>
</feature>
<dbReference type="EMBL" id="LGRX02014790">
    <property type="protein sequence ID" value="KAK3264110.1"/>
    <property type="molecule type" value="Genomic_DNA"/>
</dbReference>
<reference evidence="2 3" key="1">
    <citation type="journal article" date="2015" name="Genome Biol. Evol.">
        <title>Comparative Genomics of a Bacterivorous Green Alga Reveals Evolutionary Causalities and Consequences of Phago-Mixotrophic Mode of Nutrition.</title>
        <authorList>
            <person name="Burns J.A."/>
            <person name="Paasch A."/>
            <person name="Narechania A."/>
            <person name="Kim E."/>
        </authorList>
    </citation>
    <scope>NUCLEOTIDE SEQUENCE [LARGE SCALE GENOMIC DNA]</scope>
    <source>
        <strain evidence="2 3">PLY_AMNH</strain>
    </source>
</reference>
<evidence type="ECO:0000256" key="1">
    <source>
        <dbReference type="SAM" id="MobiDB-lite"/>
    </source>
</evidence>
<dbReference type="Proteomes" id="UP001190700">
    <property type="component" value="Unassembled WGS sequence"/>
</dbReference>
<evidence type="ECO:0000313" key="2">
    <source>
        <dbReference type="EMBL" id="KAK3264110.1"/>
    </source>
</evidence>
<feature type="compositionally biased region" description="Low complexity" evidence="1">
    <location>
        <begin position="549"/>
        <end position="560"/>
    </location>
</feature>
<name>A0AAE0KXJ8_9CHLO</name>
<keyword evidence="3" id="KW-1185">Reference proteome</keyword>
<feature type="compositionally biased region" description="Low complexity" evidence="1">
    <location>
        <begin position="220"/>
        <end position="235"/>
    </location>
</feature>
<protein>
    <submittedName>
        <fullName evidence="2">Uncharacterized protein</fullName>
    </submittedName>
</protein>
<comment type="caution">
    <text evidence="2">The sequence shown here is derived from an EMBL/GenBank/DDBJ whole genome shotgun (WGS) entry which is preliminary data.</text>
</comment>
<feature type="compositionally biased region" description="Basic and acidic residues" evidence="1">
    <location>
        <begin position="23"/>
        <end position="34"/>
    </location>
</feature>
<feature type="compositionally biased region" description="Low complexity" evidence="1">
    <location>
        <begin position="509"/>
        <end position="527"/>
    </location>
</feature>
<proteinExistence type="predicted"/>
<feature type="compositionally biased region" description="Low complexity" evidence="1">
    <location>
        <begin position="621"/>
        <end position="632"/>
    </location>
</feature>
<evidence type="ECO:0000313" key="3">
    <source>
        <dbReference type="Proteomes" id="UP001190700"/>
    </source>
</evidence>
<accession>A0AAE0KXJ8</accession>
<organism evidence="2 3">
    <name type="scientific">Cymbomonas tetramitiformis</name>
    <dbReference type="NCBI Taxonomy" id="36881"/>
    <lineage>
        <taxon>Eukaryota</taxon>
        <taxon>Viridiplantae</taxon>
        <taxon>Chlorophyta</taxon>
        <taxon>Pyramimonadophyceae</taxon>
        <taxon>Pyramimonadales</taxon>
        <taxon>Pyramimonadaceae</taxon>
        <taxon>Cymbomonas</taxon>
    </lineage>
</organism>
<feature type="compositionally biased region" description="Low complexity" evidence="1">
    <location>
        <begin position="688"/>
        <end position="699"/>
    </location>
</feature>